<sequence length="304" mass="34347">MHDLAAIRAFNALCQYKSLTSAAKHLDQPKSTLSRRLSQLEEDLGQALLARDGNRLTLTKAGEIYASYAERILLLAEQSEEALQELDQHISGTLTIAVDQNLMRGWISGVIEAFLQAHPNIHLRVISQYTQYDNTPSPDLIICVGQFAVDSYHSTTIGHWRYALYTSPDYFMSHQEVTHPSQLSEHDWIDFMSLNQGGLTLTHADYGTYRLPSFASRLQSDHLPMQADTISKGCGIGLLPTPFAQGLMRSHPEKITPCLVGWHTDPIPINYLYPLGRQPLRLRLFIDMMRAQLPDHWRHDSVAN</sequence>
<dbReference type="InterPro" id="IPR036388">
    <property type="entry name" value="WH-like_DNA-bd_sf"/>
</dbReference>
<evidence type="ECO:0000313" key="6">
    <source>
        <dbReference type="EMBL" id="SJL84950.1"/>
    </source>
</evidence>
<evidence type="ECO:0000313" key="7">
    <source>
        <dbReference type="Proteomes" id="UP000189475"/>
    </source>
</evidence>
<evidence type="ECO:0000259" key="5">
    <source>
        <dbReference type="PROSITE" id="PS50931"/>
    </source>
</evidence>
<dbReference type="PANTHER" id="PTHR30537:SF66">
    <property type="entry name" value="IRON-REGULATED VIRULENCE REGULATORY PROTEIN IRGB"/>
    <property type="match status" value="1"/>
</dbReference>
<dbReference type="SUPFAM" id="SSF53850">
    <property type="entry name" value="Periplasmic binding protein-like II"/>
    <property type="match status" value="1"/>
</dbReference>
<dbReference type="GO" id="GO:0043565">
    <property type="term" value="F:sequence-specific DNA binding"/>
    <property type="evidence" value="ECO:0007669"/>
    <property type="project" value="TreeGrafter"/>
</dbReference>
<dbReference type="Pfam" id="PF03466">
    <property type="entry name" value="LysR_substrate"/>
    <property type="match status" value="1"/>
</dbReference>
<dbReference type="OrthoDB" id="6183733at2"/>
<dbReference type="RefSeq" id="WP_077315345.1">
    <property type="nucleotide sequence ID" value="NZ_AP024887.1"/>
</dbReference>
<proteinExistence type="inferred from homology"/>
<dbReference type="Pfam" id="PF00126">
    <property type="entry name" value="HTH_1"/>
    <property type="match status" value="1"/>
</dbReference>
<evidence type="ECO:0000256" key="2">
    <source>
        <dbReference type="ARBA" id="ARBA00023015"/>
    </source>
</evidence>
<dbReference type="Gene3D" id="1.10.10.10">
    <property type="entry name" value="Winged helix-like DNA-binding domain superfamily/Winged helix DNA-binding domain"/>
    <property type="match status" value="1"/>
</dbReference>
<comment type="similarity">
    <text evidence="1">Belongs to the LysR transcriptional regulatory family.</text>
</comment>
<dbReference type="EMBL" id="FUFT01000008">
    <property type="protein sequence ID" value="SJL84950.1"/>
    <property type="molecule type" value="Genomic_DNA"/>
</dbReference>
<dbReference type="SUPFAM" id="SSF46785">
    <property type="entry name" value="Winged helix' DNA-binding domain"/>
    <property type="match status" value="1"/>
</dbReference>
<gene>
    <name evidence="6" type="primary">cynR_3</name>
    <name evidence="6" type="ORF">VPAL9027_02962</name>
</gene>
<dbReference type="GO" id="GO:0006351">
    <property type="term" value="P:DNA-templated transcription"/>
    <property type="evidence" value="ECO:0007669"/>
    <property type="project" value="TreeGrafter"/>
</dbReference>
<feature type="domain" description="HTH lysR-type" evidence="5">
    <location>
        <begin position="1"/>
        <end position="59"/>
    </location>
</feature>
<keyword evidence="3" id="KW-0238">DNA-binding</keyword>
<organism evidence="6 7">
    <name type="scientific">Vibrio palustris</name>
    <dbReference type="NCBI Taxonomy" id="1918946"/>
    <lineage>
        <taxon>Bacteria</taxon>
        <taxon>Pseudomonadati</taxon>
        <taxon>Pseudomonadota</taxon>
        <taxon>Gammaproteobacteria</taxon>
        <taxon>Vibrionales</taxon>
        <taxon>Vibrionaceae</taxon>
        <taxon>Vibrio</taxon>
    </lineage>
</organism>
<dbReference type="Proteomes" id="UP000189475">
    <property type="component" value="Unassembled WGS sequence"/>
</dbReference>
<evidence type="ECO:0000256" key="4">
    <source>
        <dbReference type="ARBA" id="ARBA00023163"/>
    </source>
</evidence>
<reference evidence="6 7" key="1">
    <citation type="submission" date="2017-02" db="EMBL/GenBank/DDBJ databases">
        <authorList>
            <person name="Peterson S.W."/>
        </authorList>
    </citation>
    <scope>NUCLEOTIDE SEQUENCE [LARGE SCALE GENOMIC DNA]</scope>
    <source>
        <strain evidence="6 7">CECT 9027</strain>
    </source>
</reference>
<dbReference type="InterPro" id="IPR000847">
    <property type="entry name" value="LysR_HTH_N"/>
</dbReference>
<name>A0A1R4B7Q8_9VIBR</name>
<dbReference type="Gene3D" id="3.40.190.290">
    <property type="match status" value="1"/>
</dbReference>
<dbReference type="PANTHER" id="PTHR30537">
    <property type="entry name" value="HTH-TYPE TRANSCRIPTIONAL REGULATOR"/>
    <property type="match status" value="1"/>
</dbReference>
<dbReference type="GO" id="GO:0003700">
    <property type="term" value="F:DNA-binding transcription factor activity"/>
    <property type="evidence" value="ECO:0007669"/>
    <property type="project" value="InterPro"/>
</dbReference>
<evidence type="ECO:0000256" key="1">
    <source>
        <dbReference type="ARBA" id="ARBA00009437"/>
    </source>
</evidence>
<keyword evidence="7" id="KW-1185">Reference proteome</keyword>
<keyword evidence="2" id="KW-0805">Transcription regulation</keyword>
<dbReference type="STRING" id="1918946.VPAL9027_02962"/>
<evidence type="ECO:0000256" key="3">
    <source>
        <dbReference type="ARBA" id="ARBA00023125"/>
    </source>
</evidence>
<dbReference type="AlphaFoldDB" id="A0A1R4B7Q8"/>
<dbReference type="InterPro" id="IPR005119">
    <property type="entry name" value="LysR_subst-bd"/>
</dbReference>
<protein>
    <submittedName>
        <fullName evidence="6">HTH-type transcriptional regulator CynR</fullName>
    </submittedName>
</protein>
<accession>A0A1R4B7Q8</accession>
<dbReference type="PROSITE" id="PS50931">
    <property type="entry name" value="HTH_LYSR"/>
    <property type="match status" value="1"/>
</dbReference>
<dbReference type="InterPro" id="IPR036390">
    <property type="entry name" value="WH_DNA-bd_sf"/>
</dbReference>
<keyword evidence="4" id="KW-0804">Transcription</keyword>
<dbReference type="InterPro" id="IPR058163">
    <property type="entry name" value="LysR-type_TF_proteobact-type"/>
</dbReference>